<dbReference type="Proteomes" id="UP001446032">
    <property type="component" value="Unassembled WGS sequence"/>
</dbReference>
<keyword evidence="1" id="KW-0472">Membrane</keyword>
<dbReference type="RefSeq" id="WP_349078028.1">
    <property type="nucleotide sequence ID" value="NZ_JBBMEI010000032.1"/>
</dbReference>
<accession>A0ABV1AL19</accession>
<organism evidence="2 3">
    <name type="scientific">Blautia intestinihominis</name>
    <dbReference type="NCBI Taxonomy" id="3133152"/>
    <lineage>
        <taxon>Bacteria</taxon>
        <taxon>Bacillati</taxon>
        <taxon>Bacillota</taxon>
        <taxon>Clostridia</taxon>
        <taxon>Lachnospirales</taxon>
        <taxon>Lachnospiraceae</taxon>
        <taxon>Blautia</taxon>
    </lineage>
</organism>
<keyword evidence="3" id="KW-1185">Reference proteome</keyword>
<sequence>MLENKWKDIAPEVPYDFHEKFEETLQQIDKADVAGKRYKRKKIRGRVLIVAAVICAAMAVTVAAKEFFKWNDYLVKRLDPSE</sequence>
<name>A0ABV1AL19_9FIRM</name>
<evidence type="ECO:0000256" key="1">
    <source>
        <dbReference type="SAM" id="Phobius"/>
    </source>
</evidence>
<evidence type="ECO:0000313" key="3">
    <source>
        <dbReference type="Proteomes" id="UP001446032"/>
    </source>
</evidence>
<comment type="caution">
    <text evidence="2">The sequence shown here is derived from an EMBL/GenBank/DDBJ whole genome shotgun (WGS) entry which is preliminary data.</text>
</comment>
<keyword evidence="1" id="KW-0812">Transmembrane</keyword>
<feature type="transmembrane region" description="Helical" evidence="1">
    <location>
        <begin position="47"/>
        <end position="64"/>
    </location>
</feature>
<reference evidence="2 3" key="1">
    <citation type="submission" date="2024-03" db="EMBL/GenBank/DDBJ databases">
        <title>Human intestinal bacterial collection.</title>
        <authorList>
            <person name="Pauvert C."/>
            <person name="Hitch T.C.A."/>
            <person name="Clavel T."/>
        </authorList>
    </citation>
    <scope>NUCLEOTIDE SEQUENCE [LARGE SCALE GENOMIC DNA]</scope>
    <source>
        <strain evidence="2 3">CLA-AA-H95</strain>
    </source>
</reference>
<evidence type="ECO:0008006" key="4">
    <source>
        <dbReference type="Google" id="ProtNLM"/>
    </source>
</evidence>
<evidence type="ECO:0000313" key="2">
    <source>
        <dbReference type="EMBL" id="MEQ2358870.1"/>
    </source>
</evidence>
<gene>
    <name evidence="2" type="ORF">WMO75_11125</name>
</gene>
<protein>
    <recommendedName>
        <fullName evidence="4">DUF4179 domain-containing protein</fullName>
    </recommendedName>
</protein>
<feature type="non-terminal residue" evidence="2">
    <location>
        <position position="82"/>
    </location>
</feature>
<proteinExistence type="predicted"/>
<keyword evidence="1" id="KW-1133">Transmembrane helix</keyword>
<dbReference type="EMBL" id="JBBMEI010000032">
    <property type="protein sequence ID" value="MEQ2358870.1"/>
    <property type="molecule type" value="Genomic_DNA"/>
</dbReference>